<feature type="domain" description="EF-hand" evidence="1">
    <location>
        <begin position="40"/>
        <end position="75"/>
    </location>
</feature>
<accession>A0AAV8PR65</accession>
<dbReference type="EMBL" id="JAQQAF010000009">
    <property type="protein sequence ID" value="KAJ8459349.1"/>
    <property type="molecule type" value="Genomic_DNA"/>
</dbReference>
<protein>
    <recommendedName>
        <fullName evidence="1">EF-hand domain-containing protein</fullName>
    </recommendedName>
</protein>
<reference evidence="2 3" key="1">
    <citation type="submission" date="2022-12" db="EMBL/GenBank/DDBJ databases">
        <title>Chromosome-scale assembly of the Ensete ventricosum genome.</title>
        <authorList>
            <person name="Dussert Y."/>
            <person name="Stocks J."/>
            <person name="Wendawek A."/>
            <person name="Woldeyes F."/>
            <person name="Nichols R.A."/>
            <person name="Borrell J.S."/>
        </authorList>
    </citation>
    <scope>NUCLEOTIDE SEQUENCE [LARGE SCALE GENOMIC DNA]</scope>
    <source>
        <strain evidence="3">cv. Maze</strain>
        <tissue evidence="2">Seeds</tissue>
    </source>
</reference>
<gene>
    <name evidence="2" type="ORF">OPV22_032275</name>
</gene>
<organism evidence="2 3">
    <name type="scientific">Ensete ventricosum</name>
    <name type="common">Abyssinian banana</name>
    <name type="synonym">Musa ensete</name>
    <dbReference type="NCBI Taxonomy" id="4639"/>
    <lineage>
        <taxon>Eukaryota</taxon>
        <taxon>Viridiplantae</taxon>
        <taxon>Streptophyta</taxon>
        <taxon>Embryophyta</taxon>
        <taxon>Tracheophyta</taxon>
        <taxon>Spermatophyta</taxon>
        <taxon>Magnoliopsida</taxon>
        <taxon>Liliopsida</taxon>
        <taxon>Zingiberales</taxon>
        <taxon>Musaceae</taxon>
        <taxon>Ensete</taxon>
    </lineage>
</organism>
<dbReference type="PROSITE" id="PS50222">
    <property type="entry name" value="EF_HAND_2"/>
    <property type="match status" value="1"/>
</dbReference>
<dbReference type="FunFam" id="1.10.238.10:FF:000085">
    <property type="entry name" value="CDPK-related kinase 1"/>
    <property type="match status" value="1"/>
</dbReference>
<dbReference type="InterPro" id="IPR011992">
    <property type="entry name" value="EF-hand-dom_pair"/>
</dbReference>
<keyword evidence="3" id="KW-1185">Reference proteome</keyword>
<dbReference type="InterPro" id="IPR002048">
    <property type="entry name" value="EF_hand_dom"/>
</dbReference>
<proteinExistence type="predicted"/>
<evidence type="ECO:0000259" key="1">
    <source>
        <dbReference type="PROSITE" id="PS50222"/>
    </source>
</evidence>
<sequence length="189" mass="21547">MARSLIFIDRRKIVSNISLLYSECPRCIHAQALSKALSKDELLYLQLQFNLLEPNKDGLISLENFQTALMKNATEAMKLSRIPDILNAMEALSQRRMDFDEFCAAATSPFQLEALEHWEQIACTAFTYFEQEGNQVISIEELAQELNLPATSHSLLQDWIREEDGKLSFLGYTKYLHGVTIRGSNTKPN</sequence>
<name>A0AAV8PR65_ENSVE</name>
<evidence type="ECO:0000313" key="2">
    <source>
        <dbReference type="EMBL" id="KAJ8459349.1"/>
    </source>
</evidence>
<dbReference type="SUPFAM" id="SSF47473">
    <property type="entry name" value="EF-hand"/>
    <property type="match status" value="1"/>
</dbReference>
<evidence type="ECO:0000313" key="3">
    <source>
        <dbReference type="Proteomes" id="UP001222027"/>
    </source>
</evidence>
<dbReference type="Proteomes" id="UP001222027">
    <property type="component" value="Unassembled WGS sequence"/>
</dbReference>
<dbReference type="GO" id="GO:0005509">
    <property type="term" value="F:calcium ion binding"/>
    <property type="evidence" value="ECO:0007669"/>
    <property type="project" value="InterPro"/>
</dbReference>
<dbReference type="Gene3D" id="1.10.238.10">
    <property type="entry name" value="EF-hand"/>
    <property type="match status" value="1"/>
</dbReference>
<dbReference type="AlphaFoldDB" id="A0AAV8PR65"/>
<comment type="caution">
    <text evidence="2">The sequence shown here is derived from an EMBL/GenBank/DDBJ whole genome shotgun (WGS) entry which is preliminary data.</text>
</comment>